<accession>A0AAV7JBP2</accession>
<evidence type="ECO:0000256" key="4">
    <source>
        <dbReference type="PROSITE-ProRule" id="PRU00207"/>
    </source>
</evidence>
<dbReference type="GO" id="GO:0008270">
    <property type="term" value="F:zinc ion binding"/>
    <property type="evidence" value="ECO:0007669"/>
    <property type="project" value="UniProtKB-KW"/>
</dbReference>
<feature type="zinc finger region" description="TRAF-type" evidence="4">
    <location>
        <begin position="122"/>
        <end position="165"/>
    </location>
</feature>
<protein>
    <submittedName>
        <fullName evidence="6">TNF receptor-associated factor 6-like isoform X5</fullName>
    </submittedName>
</protein>
<dbReference type="SUPFAM" id="SSF49599">
    <property type="entry name" value="TRAF domain-like"/>
    <property type="match status" value="1"/>
</dbReference>
<feature type="zinc finger region" description="TRAF-type" evidence="4">
    <location>
        <begin position="177"/>
        <end position="222"/>
    </location>
</feature>
<dbReference type="PANTHER" id="PTHR10131">
    <property type="entry name" value="TNF RECEPTOR ASSOCIATED FACTOR"/>
    <property type="match status" value="1"/>
</dbReference>
<keyword evidence="3 4" id="KW-0862">Zinc</keyword>
<proteinExistence type="predicted"/>
<dbReference type="InterPro" id="IPR013083">
    <property type="entry name" value="Znf_RING/FYVE/PHD"/>
</dbReference>
<organism evidence="6 7">
    <name type="scientific">Oopsacas minuta</name>
    <dbReference type="NCBI Taxonomy" id="111878"/>
    <lineage>
        <taxon>Eukaryota</taxon>
        <taxon>Metazoa</taxon>
        <taxon>Porifera</taxon>
        <taxon>Hexactinellida</taxon>
        <taxon>Hexasterophora</taxon>
        <taxon>Lyssacinosida</taxon>
        <taxon>Leucopsacidae</taxon>
        <taxon>Oopsacas</taxon>
    </lineage>
</organism>
<comment type="caution">
    <text evidence="6">The sequence shown here is derived from an EMBL/GenBank/DDBJ whole genome shotgun (WGS) entry which is preliminary data.</text>
</comment>
<keyword evidence="7" id="KW-1185">Reference proteome</keyword>
<sequence>MDRQSLNRSTQTIDLPEELIFVKYKYRRGPYLVSYRGYEYSLLRKELNVREKRLLLCYICKGVMFEASMNKESRFVCSSCATDGGSASPVEPIREAISELSARCPLNIRGCEWVGTIAILKTHIEKCDYLFTECPLECGNSMLLKFMSEHTESSCEERIISCDLCPISIKAKWLSQHLGECPNYLINCNKCQEILHRHYLHHHKSASCQFRFVECPYAKYGCADKLLFCELDKHVQDNKDQHLRILESSHKQLEQNYSKEITQLNLKCQKMISFMYSEQVQISFPCNLTDINHLRVRHSNISAQNVKFEYNNEILHLHIIRKQNRLYFAILFPSIREGSVTTLLINQDNINKSVLFQNVKLGYCWLFNVLTKDYSNVVPKEEQKVIPFCSVITTGLETSLLQPPYLKGDNFKLRIVFFDVIDFRNL</sequence>
<dbReference type="Proteomes" id="UP001165289">
    <property type="component" value="Unassembled WGS sequence"/>
</dbReference>
<keyword evidence="2 4" id="KW-0863">Zinc-finger</keyword>
<reference evidence="6 7" key="1">
    <citation type="journal article" date="2023" name="BMC Biol.">
        <title>The compact genome of the sponge Oopsacas minuta (Hexactinellida) is lacking key metazoan core genes.</title>
        <authorList>
            <person name="Santini S."/>
            <person name="Schenkelaars Q."/>
            <person name="Jourda C."/>
            <person name="Duchesne M."/>
            <person name="Belahbib H."/>
            <person name="Rocher C."/>
            <person name="Selva M."/>
            <person name="Riesgo A."/>
            <person name="Vervoort M."/>
            <person name="Leys S.P."/>
            <person name="Kodjabachian L."/>
            <person name="Le Bivic A."/>
            <person name="Borchiellini C."/>
            <person name="Claverie J.M."/>
            <person name="Renard E."/>
        </authorList>
    </citation>
    <scope>NUCLEOTIDE SEQUENCE [LARGE SCALE GENOMIC DNA]</scope>
    <source>
        <strain evidence="6">SPO-2</strain>
    </source>
</reference>
<evidence type="ECO:0000256" key="2">
    <source>
        <dbReference type="ARBA" id="ARBA00022771"/>
    </source>
</evidence>
<evidence type="ECO:0000256" key="3">
    <source>
        <dbReference type="ARBA" id="ARBA00022833"/>
    </source>
</evidence>
<dbReference type="EMBL" id="JAKMXF010000362">
    <property type="protein sequence ID" value="KAI6646121.1"/>
    <property type="molecule type" value="Genomic_DNA"/>
</dbReference>
<name>A0AAV7JBP2_9METZ</name>
<dbReference type="Pfam" id="PF02176">
    <property type="entry name" value="zf-TRAF"/>
    <property type="match status" value="1"/>
</dbReference>
<evidence type="ECO:0000259" key="5">
    <source>
        <dbReference type="PROSITE" id="PS50145"/>
    </source>
</evidence>
<dbReference type="PROSITE" id="PS50145">
    <property type="entry name" value="ZF_TRAF"/>
    <property type="match status" value="2"/>
</dbReference>
<evidence type="ECO:0000256" key="1">
    <source>
        <dbReference type="ARBA" id="ARBA00022723"/>
    </source>
</evidence>
<feature type="domain" description="TRAF-type" evidence="5">
    <location>
        <begin position="122"/>
        <end position="165"/>
    </location>
</feature>
<gene>
    <name evidence="6" type="ORF">LOD99_9472</name>
</gene>
<feature type="domain" description="TRAF-type" evidence="5">
    <location>
        <begin position="177"/>
        <end position="222"/>
    </location>
</feature>
<keyword evidence="6" id="KW-0675">Receptor</keyword>
<evidence type="ECO:0000313" key="7">
    <source>
        <dbReference type="Proteomes" id="UP001165289"/>
    </source>
</evidence>
<keyword evidence="1 4" id="KW-0479">Metal-binding</keyword>
<dbReference type="AlphaFoldDB" id="A0AAV7JBP2"/>
<dbReference type="PANTHER" id="PTHR10131:SF94">
    <property type="entry name" value="TNF RECEPTOR-ASSOCIATED FACTOR 4"/>
    <property type="match status" value="1"/>
</dbReference>
<dbReference type="InterPro" id="IPR001293">
    <property type="entry name" value="Znf_TRAF"/>
</dbReference>
<evidence type="ECO:0000313" key="6">
    <source>
        <dbReference type="EMBL" id="KAI6646121.1"/>
    </source>
</evidence>
<dbReference type="Gene3D" id="3.30.40.10">
    <property type="entry name" value="Zinc/RING finger domain, C3HC4 (zinc finger)"/>
    <property type="match status" value="2"/>
</dbReference>